<proteinExistence type="predicted"/>
<accession>A0A438D0Q7</accession>
<evidence type="ECO:0000313" key="2">
    <source>
        <dbReference type="Proteomes" id="UP000288805"/>
    </source>
</evidence>
<gene>
    <name evidence="1" type="ORF">CK203_088902</name>
</gene>
<evidence type="ECO:0000313" key="1">
    <source>
        <dbReference type="EMBL" id="RVW29043.1"/>
    </source>
</evidence>
<dbReference type="EMBL" id="QGNW01001866">
    <property type="protein sequence ID" value="RVW29043.1"/>
    <property type="molecule type" value="Genomic_DNA"/>
</dbReference>
<comment type="caution">
    <text evidence="1">The sequence shown here is derived from an EMBL/GenBank/DDBJ whole genome shotgun (WGS) entry which is preliminary data.</text>
</comment>
<dbReference type="Proteomes" id="UP000288805">
    <property type="component" value="Unassembled WGS sequence"/>
</dbReference>
<name>A0A438D0Q7_VITVI</name>
<dbReference type="AlphaFoldDB" id="A0A438D0Q7"/>
<sequence length="225" mass="25112">MGASGFFPSTKGLCQGDSLSPYLFVLGMEVLDALIRRAVVGGFLTGCSIQGCEIIPVGVVEEIDELAAELGCRVGSLPSQYLEGYQNQIWTDVWCTGTTLSQNFPHLFALASHRNATVEKMWDQNFGQRGPLWRKTQFFGREEETDSLGSKMLTACWPIPMTLPFRQVVFRWIMFQPRLRSLLGRLRGGGCLLLTGFRKEDGSSLIVVFCVGVKKKLQIIFLYTV</sequence>
<organism evidence="1 2">
    <name type="scientific">Vitis vinifera</name>
    <name type="common">Grape</name>
    <dbReference type="NCBI Taxonomy" id="29760"/>
    <lineage>
        <taxon>Eukaryota</taxon>
        <taxon>Viridiplantae</taxon>
        <taxon>Streptophyta</taxon>
        <taxon>Embryophyta</taxon>
        <taxon>Tracheophyta</taxon>
        <taxon>Spermatophyta</taxon>
        <taxon>Magnoliopsida</taxon>
        <taxon>eudicotyledons</taxon>
        <taxon>Gunneridae</taxon>
        <taxon>Pentapetalae</taxon>
        <taxon>rosids</taxon>
        <taxon>Vitales</taxon>
        <taxon>Vitaceae</taxon>
        <taxon>Viteae</taxon>
        <taxon>Vitis</taxon>
    </lineage>
</organism>
<evidence type="ECO:0008006" key="3">
    <source>
        <dbReference type="Google" id="ProtNLM"/>
    </source>
</evidence>
<protein>
    <recommendedName>
        <fullName evidence="3">Reverse transcriptase domain-containing protein</fullName>
    </recommendedName>
</protein>
<reference evidence="1 2" key="1">
    <citation type="journal article" date="2018" name="PLoS Genet.">
        <title>Population sequencing reveals clonal diversity and ancestral inbreeding in the grapevine cultivar Chardonnay.</title>
        <authorList>
            <person name="Roach M.J."/>
            <person name="Johnson D.L."/>
            <person name="Bohlmann J."/>
            <person name="van Vuuren H.J."/>
            <person name="Jones S.J."/>
            <person name="Pretorius I.S."/>
            <person name="Schmidt S.A."/>
            <person name="Borneman A.R."/>
        </authorList>
    </citation>
    <scope>NUCLEOTIDE SEQUENCE [LARGE SCALE GENOMIC DNA]</scope>
    <source>
        <strain evidence="2">cv. Chardonnay</strain>
        <tissue evidence="1">Leaf</tissue>
    </source>
</reference>